<dbReference type="Proteomes" id="UP000621510">
    <property type="component" value="Unassembled WGS sequence"/>
</dbReference>
<sequence>MREAVRRAALDGVRARGRDPEAVQVQYRDFTDRKWGREFRSFLYGRAWTHAEGPVALFSNAVTWPRRNRVLLQGVSVLARQVSEARTAAQRRLYEAVARATYPTCRAVRCRGGGRARIPGAGKRRGHHGPHEGPAAGPPHPLVKPAGKYAVSGDCGDLLPVDRFTLTRSRRA</sequence>
<evidence type="ECO:0000313" key="3">
    <source>
        <dbReference type="EMBL" id="MBL1111017.1"/>
    </source>
</evidence>
<organism evidence="3 4">
    <name type="scientific">Streptomyces endocoffeicus</name>
    <dbReference type="NCBI Taxonomy" id="2898945"/>
    <lineage>
        <taxon>Bacteria</taxon>
        <taxon>Bacillati</taxon>
        <taxon>Actinomycetota</taxon>
        <taxon>Actinomycetes</taxon>
        <taxon>Kitasatosporales</taxon>
        <taxon>Streptomycetaceae</taxon>
        <taxon>Streptomyces</taxon>
    </lineage>
</organism>
<gene>
    <name evidence="3" type="ORF">JK364_01110</name>
</gene>
<dbReference type="InterPro" id="IPR025296">
    <property type="entry name" value="DUF4158"/>
</dbReference>
<feature type="domain" description="DUF4158" evidence="2">
    <location>
        <begin position="25"/>
        <end position="85"/>
    </location>
</feature>
<evidence type="ECO:0000259" key="2">
    <source>
        <dbReference type="Pfam" id="PF13700"/>
    </source>
</evidence>
<reference evidence="3 4" key="1">
    <citation type="submission" date="2021-01" db="EMBL/GenBank/DDBJ databases">
        <title>WGS of actinomycetes isolated from Thailand.</title>
        <authorList>
            <person name="Thawai C."/>
        </authorList>
    </citation>
    <scope>NUCLEOTIDE SEQUENCE [LARGE SCALE GENOMIC DNA]</scope>
    <source>
        <strain evidence="3 4">CA3R110</strain>
    </source>
</reference>
<dbReference type="Pfam" id="PF13700">
    <property type="entry name" value="DUF4158"/>
    <property type="match status" value="1"/>
</dbReference>
<feature type="region of interest" description="Disordered" evidence="1">
    <location>
        <begin position="113"/>
        <end position="142"/>
    </location>
</feature>
<keyword evidence="4" id="KW-1185">Reference proteome</keyword>
<name>A0ABS1PF67_9ACTN</name>
<accession>A0ABS1PF67</accession>
<protein>
    <submittedName>
        <fullName evidence="3">DUF4158 domain-containing protein</fullName>
    </submittedName>
</protein>
<comment type="caution">
    <text evidence="3">The sequence shown here is derived from an EMBL/GenBank/DDBJ whole genome shotgun (WGS) entry which is preliminary data.</text>
</comment>
<dbReference type="EMBL" id="JAERRG010000001">
    <property type="protein sequence ID" value="MBL1111017.1"/>
    <property type="molecule type" value="Genomic_DNA"/>
</dbReference>
<proteinExistence type="predicted"/>
<evidence type="ECO:0000313" key="4">
    <source>
        <dbReference type="Proteomes" id="UP000621510"/>
    </source>
</evidence>
<evidence type="ECO:0000256" key="1">
    <source>
        <dbReference type="SAM" id="MobiDB-lite"/>
    </source>
</evidence>